<dbReference type="Pfam" id="PF03600">
    <property type="entry name" value="CitMHS"/>
    <property type="match status" value="1"/>
</dbReference>
<feature type="transmembrane region" description="Helical" evidence="7">
    <location>
        <begin position="140"/>
        <end position="162"/>
    </location>
</feature>
<dbReference type="GO" id="GO:0005886">
    <property type="term" value="C:plasma membrane"/>
    <property type="evidence" value="ECO:0007669"/>
    <property type="project" value="TreeGrafter"/>
</dbReference>
<evidence type="ECO:0000256" key="6">
    <source>
        <dbReference type="ARBA" id="ARBA00023136"/>
    </source>
</evidence>
<dbReference type="InterPro" id="IPR006037">
    <property type="entry name" value="RCK_C"/>
</dbReference>
<keyword evidence="5 7" id="KW-1133">Transmembrane helix</keyword>
<evidence type="ECO:0000313" key="10">
    <source>
        <dbReference type="Proteomes" id="UP000320085"/>
    </source>
</evidence>
<keyword evidence="3 7" id="KW-0812">Transmembrane</keyword>
<feature type="transmembrane region" description="Helical" evidence="7">
    <location>
        <begin position="538"/>
        <end position="560"/>
    </location>
</feature>
<feature type="transmembrane region" description="Helical" evidence="7">
    <location>
        <begin position="581"/>
        <end position="601"/>
    </location>
</feature>
<dbReference type="AlphaFoldDB" id="A0A543PQU3"/>
<comment type="subcellular location">
    <subcellularLocation>
        <location evidence="1">Membrane</location>
        <topology evidence="1">Multi-pass membrane protein</topology>
    </subcellularLocation>
</comment>
<keyword evidence="2" id="KW-0813">Transport</keyword>
<dbReference type="PANTHER" id="PTHR43652:SF2">
    <property type="entry name" value="BASIC AMINO ACID ANTIPORTER YFCC-RELATED"/>
    <property type="match status" value="1"/>
</dbReference>
<name>A0A543PQU3_9MICO</name>
<keyword evidence="6 7" id="KW-0472">Membrane</keyword>
<feature type="transmembrane region" description="Helical" evidence="7">
    <location>
        <begin position="95"/>
        <end position="128"/>
    </location>
</feature>
<feature type="transmembrane region" description="Helical" evidence="7">
    <location>
        <begin position="174"/>
        <end position="197"/>
    </location>
</feature>
<evidence type="ECO:0000259" key="8">
    <source>
        <dbReference type="PROSITE" id="PS51202"/>
    </source>
</evidence>
<proteinExistence type="predicted"/>
<gene>
    <name evidence="9" type="ORF">FHX52_3163</name>
</gene>
<feature type="transmembrane region" description="Helical" evidence="7">
    <location>
        <begin position="413"/>
        <end position="446"/>
    </location>
</feature>
<sequence length="605" mass="62555">MRVSPATTSLLVLAVTIVLFVWNRLPVGVVAVLTALALYVTGLVDANTALSGFGDPVVVFIASLFIVSEALDSTGVTTWAGQRLIAVVGDAPMRVLVAVLGLCALLTAVITLNGSVAALLPMVLVLALKIGTPPSRMLMPMAFAGSAGSLLALTGSPVNVIVSEAAQDAGASAFGFFAYAVIGVPLVIGTILIAVLLGPRVLPVRQSSSAPRDLSQHAGQLAEHYELHDGFYRLRVRPGSALEGTATADLDLAAYPGLTLIGLQSGGGRTFSDEHVVEVGDVLVVTGDPAQVSRLVVEEVLVVEMKPITTADGELVTRDVGVSEVVVPPRSPLVGEVAFPGQQRSSELVILGIRRLGSDTGPRPVELVAGDSLLLHGTWPAIDELVHDRDVLMVDSPDLVRRQAVPLGRRSGFAIAVLIGMVVLLAFAIVPPAIAGLAAATAMVLLRVVTVNQAYRAVSWQTVVLIGGLIPLSTAIQTSGAADVVAGRLIDIVGAGRPYLLLIALFALTAVLGQVVSNTATVLIVVPIAVAAAHETGVSVLPVLMLIAVAGAGALLTPIATPGNMMVMGPGGYRFSDYWRLGLPVMLLWLVVAVVVIPIVWPFTG</sequence>
<dbReference type="InterPro" id="IPR036721">
    <property type="entry name" value="RCK_C_sf"/>
</dbReference>
<dbReference type="PANTHER" id="PTHR43652">
    <property type="entry name" value="BASIC AMINO ACID ANTIPORTER YFCC-RELATED"/>
    <property type="match status" value="1"/>
</dbReference>
<evidence type="ECO:0000256" key="3">
    <source>
        <dbReference type="ARBA" id="ARBA00022692"/>
    </source>
</evidence>
<accession>A0A543PQU3</accession>
<dbReference type="Gene3D" id="3.30.70.1450">
    <property type="entry name" value="Regulator of K+ conductance, C-terminal domain"/>
    <property type="match status" value="1"/>
</dbReference>
<dbReference type="InterPro" id="IPR004680">
    <property type="entry name" value="Cit_transptr-like_dom"/>
</dbReference>
<feature type="transmembrane region" description="Helical" evidence="7">
    <location>
        <begin position="29"/>
        <end position="50"/>
    </location>
</feature>
<organism evidence="9 10">
    <name type="scientific">Humibacillus xanthopallidus</name>
    <dbReference type="NCBI Taxonomy" id="412689"/>
    <lineage>
        <taxon>Bacteria</taxon>
        <taxon>Bacillati</taxon>
        <taxon>Actinomycetota</taxon>
        <taxon>Actinomycetes</taxon>
        <taxon>Micrococcales</taxon>
        <taxon>Intrasporangiaceae</taxon>
        <taxon>Humibacillus</taxon>
    </lineage>
</organism>
<evidence type="ECO:0000256" key="5">
    <source>
        <dbReference type="ARBA" id="ARBA00022989"/>
    </source>
</evidence>
<dbReference type="GO" id="GO:0008324">
    <property type="term" value="F:monoatomic cation transmembrane transporter activity"/>
    <property type="evidence" value="ECO:0007669"/>
    <property type="project" value="InterPro"/>
</dbReference>
<evidence type="ECO:0000256" key="7">
    <source>
        <dbReference type="SAM" id="Phobius"/>
    </source>
</evidence>
<evidence type="ECO:0000256" key="1">
    <source>
        <dbReference type="ARBA" id="ARBA00004141"/>
    </source>
</evidence>
<keyword evidence="4" id="KW-0677">Repeat</keyword>
<feature type="transmembrane region" description="Helical" evidence="7">
    <location>
        <begin position="458"/>
        <end position="478"/>
    </location>
</feature>
<dbReference type="InterPro" id="IPR051679">
    <property type="entry name" value="DASS-Related_Transporters"/>
</dbReference>
<dbReference type="GO" id="GO:0006813">
    <property type="term" value="P:potassium ion transport"/>
    <property type="evidence" value="ECO:0007669"/>
    <property type="project" value="InterPro"/>
</dbReference>
<reference evidence="9 10" key="1">
    <citation type="submission" date="2019-06" db="EMBL/GenBank/DDBJ databases">
        <title>Sequencing the genomes of 1000 actinobacteria strains.</title>
        <authorList>
            <person name="Klenk H.-P."/>
        </authorList>
    </citation>
    <scope>NUCLEOTIDE SEQUENCE [LARGE SCALE GENOMIC DNA]</scope>
    <source>
        <strain evidence="9 10">DSM 21776</strain>
    </source>
</reference>
<dbReference type="Proteomes" id="UP000320085">
    <property type="component" value="Unassembled WGS sequence"/>
</dbReference>
<feature type="transmembrane region" description="Helical" evidence="7">
    <location>
        <begin position="499"/>
        <end position="532"/>
    </location>
</feature>
<comment type="caution">
    <text evidence="9">The sequence shown here is derived from an EMBL/GenBank/DDBJ whole genome shotgun (WGS) entry which is preliminary data.</text>
</comment>
<dbReference type="PROSITE" id="PS51202">
    <property type="entry name" value="RCK_C"/>
    <property type="match status" value="2"/>
</dbReference>
<evidence type="ECO:0000256" key="2">
    <source>
        <dbReference type="ARBA" id="ARBA00022448"/>
    </source>
</evidence>
<dbReference type="SUPFAM" id="SSF116726">
    <property type="entry name" value="TrkA C-terminal domain-like"/>
    <property type="match status" value="2"/>
</dbReference>
<feature type="domain" description="RCK C-terminal" evidence="8">
    <location>
        <begin position="219"/>
        <end position="301"/>
    </location>
</feature>
<evidence type="ECO:0000313" key="9">
    <source>
        <dbReference type="EMBL" id="TQN46439.1"/>
    </source>
</evidence>
<protein>
    <submittedName>
        <fullName evidence="9">Sodium:sulfate symporter-like transmembrane protein</fullName>
    </submittedName>
</protein>
<feature type="domain" description="RCK C-terminal" evidence="8">
    <location>
        <begin position="310"/>
        <end position="391"/>
    </location>
</feature>
<evidence type="ECO:0000256" key="4">
    <source>
        <dbReference type="ARBA" id="ARBA00022737"/>
    </source>
</evidence>
<dbReference type="RefSeq" id="WP_246070031.1">
    <property type="nucleotide sequence ID" value="NZ_BAAAQC010000012.1"/>
</dbReference>
<dbReference type="EMBL" id="VFQF01000002">
    <property type="protein sequence ID" value="TQN46439.1"/>
    <property type="molecule type" value="Genomic_DNA"/>
</dbReference>